<accession>A0A318JWW9</accession>
<dbReference type="OrthoDB" id="7263421at2"/>
<dbReference type="Proteomes" id="UP000247792">
    <property type="component" value="Unassembled WGS sequence"/>
</dbReference>
<dbReference type="AlphaFoldDB" id="A0A318JWW9"/>
<evidence type="ECO:0000313" key="1">
    <source>
        <dbReference type="EMBL" id="PXX45215.1"/>
    </source>
</evidence>
<organism evidence="1 2">
    <name type="scientific">Undibacterium pigrum</name>
    <dbReference type="NCBI Taxonomy" id="401470"/>
    <lineage>
        <taxon>Bacteria</taxon>
        <taxon>Pseudomonadati</taxon>
        <taxon>Pseudomonadota</taxon>
        <taxon>Betaproteobacteria</taxon>
        <taxon>Burkholderiales</taxon>
        <taxon>Oxalobacteraceae</taxon>
        <taxon>Undibacterium</taxon>
    </lineage>
</organism>
<evidence type="ECO:0000313" key="2">
    <source>
        <dbReference type="Proteomes" id="UP000247792"/>
    </source>
</evidence>
<protein>
    <submittedName>
        <fullName evidence="1">Uncharacterized protein</fullName>
    </submittedName>
</protein>
<proteinExistence type="predicted"/>
<dbReference type="RefSeq" id="WP_110254671.1">
    <property type="nucleotide sequence ID" value="NZ_QJKB01000002.1"/>
</dbReference>
<keyword evidence="2" id="KW-1185">Reference proteome</keyword>
<reference evidence="1 2" key="1">
    <citation type="submission" date="2018-05" db="EMBL/GenBank/DDBJ databases">
        <title>Genomic Encyclopedia of Type Strains, Phase IV (KMG-IV): sequencing the most valuable type-strain genomes for metagenomic binning, comparative biology and taxonomic classification.</title>
        <authorList>
            <person name="Goeker M."/>
        </authorList>
    </citation>
    <scope>NUCLEOTIDE SEQUENCE [LARGE SCALE GENOMIC DNA]</scope>
    <source>
        <strain evidence="1 2">DSM 19792</strain>
    </source>
</reference>
<dbReference type="EMBL" id="QJKB01000002">
    <property type="protein sequence ID" value="PXX45215.1"/>
    <property type="molecule type" value="Genomic_DNA"/>
</dbReference>
<name>A0A318JWW9_9BURK</name>
<sequence length="239" mass="27215">MGSLKNKLYEICSDVASEYPGWDFSSGEFKNKSLKHSTLAINLGFGFALNNTPLQPAIFIYHKRSMALFKKLNGYDQPTSIVRFQSVPHLLKHMPENLRRICWILADKNLQMNVAPPSEGAQKAMIDITESRPILRAVVADGIALIEKLYHLDSEESFLRNLPPKYTPGSDKVPYDEFERSKGVMVCIARALTGDFDFTYNYRDDSYSTVFPKRIKEIDSLLEIIPELKIQYDKANNIA</sequence>
<comment type="caution">
    <text evidence="1">The sequence shown here is derived from an EMBL/GenBank/DDBJ whole genome shotgun (WGS) entry which is preliminary data.</text>
</comment>
<gene>
    <name evidence="1" type="ORF">DFR42_102443</name>
</gene>